<protein>
    <submittedName>
        <fullName evidence="1">Conjugal transfer protein TraM</fullName>
    </submittedName>
</protein>
<dbReference type="Gene3D" id="1.10.287.160">
    <property type="entry name" value="HR1 repeat"/>
    <property type="match status" value="1"/>
</dbReference>
<dbReference type="InterPro" id="IPR015309">
    <property type="entry name" value="Tscrpt_rep_TraM"/>
</dbReference>
<keyword evidence="1" id="KW-0614">Plasmid</keyword>
<sequence length="89" mass="10220">MDRVQLEELAVSVIKEHRALLAADQLIYEEWTRASEDPSVPSCVRQSLQEEYLARQKRSEAQQERLAHIIEILGFVPSVVGEDEKQKSD</sequence>
<name>A0A4D7YL53_AGRTU</name>
<evidence type="ECO:0000313" key="2">
    <source>
        <dbReference type="Proteomes" id="UP000298649"/>
    </source>
</evidence>
<dbReference type="Pfam" id="PF09228">
    <property type="entry name" value="Prok-TraM"/>
    <property type="match status" value="1"/>
</dbReference>
<geneLocation type="plasmid" evidence="2">
    <name>patcfbp7129a</name>
</geneLocation>
<dbReference type="AlphaFoldDB" id="A0A4D7YL53"/>
<evidence type="ECO:0000313" key="1">
    <source>
        <dbReference type="EMBL" id="QCL98041.1"/>
    </source>
</evidence>
<dbReference type="Proteomes" id="UP000298649">
    <property type="component" value="Plasmid pAtCFBP7129a"/>
</dbReference>
<dbReference type="GO" id="GO:0045892">
    <property type="term" value="P:negative regulation of DNA-templated transcription"/>
    <property type="evidence" value="ECO:0007669"/>
    <property type="project" value="InterPro"/>
</dbReference>
<gene>
    <name evidence="1" type="ORF">CFBP7129_27925</name>
</gene>
<dbReference type="EMBL" id="CP039924">
    <property type="protein sequence ID" value="QCL98041.1"/>
    <property type="molecule type" value="Genomic_DNA"/>
</dbReference>
<proteinExistence type="predicted"/>
<reference evidence="1 2" key="1">
    <citation type="submission" date="2019-04" db="EMBL/GenBank/DDBJ databases">
        <title>Complete genome sequence of Agrobacterium tumefaciens CFBP7129.</title>
        <authorList>
            <person name="Haryono M."/>
            <person name="Lin Y.-C."/>
            <person name="Lai E.-M."/>
            <person name="Kuo C.-H."/>
        </authorList>
    </citation>
    <scope>NUCLEOTIDE SEQUENCE [LARGE SCALE GENOMIC DNA]</scope>
    <source>
        <strain evidence="1 2">CFBP7129</strain>
        <plasmid evidence="2">patcfbp7129a</plasmid>
    </source>
</reference>
<organism evidence="1 2">
    <name type="scientific">Agrobacterium tumefaciens</name>
    <dbReference type="NCBI Taxonomy" id="358"/>
    <lineage>
        <taxon>Bacteria</taxon>
        <taxon>Pseudomonadati</taxon>
        <taxon>Pseudomonadota</taxon>
        <taxon>Alphaproteobacteria</taxon>
        <taxon>Hyphomicrobiales</taxon>
        <taxon>Rhizobiaceae</taxon>
        <taxon>Rhizobium/Agrobacterium group</taxon>
        <taxon>Agrobacterium</taxon>
        <taxon>Agrobacterium tumefaciens complex</taxon>
    </lineage>
</organism>
<accession>A0A4D7YL53</accession>